<dbReference type="Proteomes" id="UP001634007">
    <property type="component" value="Unassembled WGS sequence"/>
</dbReference>
<evidence type="ECO:0000256" key="1">
    <source>
        <dbReference type="SAM" id="MobiDB-lite"/>
    </source>
</evidence>
<comment type="caution">
    <text evidence="2">The sequence shown here is derived from an EMBL/GenBank/DDBJ whole genome shotgun (WGS) entry which is preliminary data.</text>
</comment>
<dbReference type="AlphaFoldDB" id="A0ABD3K267"/>
<accession>A0ABD3K267</accession>
<reference evidence="2 3" key="1">
    <citation type="submission" date="2024-11" db="EMBL/GenBank/DDBJ databases">
        <title>Chromosome-level genome assembly of Eucalyptus globulus Labill. provides insights into its genome evolution.</title>
        <authorList>
            <person name="Li X."/>
        </authorList>
    </citation>
    <scope>NUCLEOTIDE SEQUENCE [LARGE SCALE GENOMIC DNA]</scope>
    <source>
        <strain evidence="2">CL2024</strain>
        <tissue evidence="2">Fresh tender leaves</tissue>
    </source>
</reference>
<feature type="region of interest" description="Disordered" evidence="1">
    <location>
        <begin position="1"/>
        <end position="21"/>
    </location>
</feature>
<proteinExistence type="predicted"/>
<name>A0ABD3K267_EUCGL</name>
<dbReference type="EMBL" id="JBJKBG010000006">
    <property type="protein sequence ID" value="KAL3734179.1"/>
    <property type="molecule type" value="Genomic_DNA"/>
</dbReference>
<keyword evidence="3" id="KW-1185">Reference proteome</keyword>
<gene>
    <name evidence="2" type="ORF">ACJRO7_023515</name>
</gene>
<organism evidence="2 3">
    <name type="scientific">Eucalyptus globulus</name>
    <name type="common">Tasmanian blue gum</name>
    <dbReference type="NCBI Taxonomy" id="34317"/>
    <lineage>
        <taxon>Eukaryota</taxon>
        <taxon>Viridiplantae</taxon>
        <taxon>Streptophyta</taxon>
        <taxon>Embryophyta</taxon>
        <taxon>Tracheophyta</taxon>
        <taxon>Spermatophyta</taxon>
        <taxon>Magnoliopsida</taxon>
        <taxon>eudicotyledons</taxon>
        <taxon>Gunneridae</taxon>
        <taxon>Pentapetalae</taxon>
        <taxon>rosids</taxon>
        <taxon>malvids</taxon>
        <taxon>Myrtales</taxon>
        <taxon>Myrtaceae</taxon>
        <taxon>Myrtoideae</taxon>
        <taxon>Eucalypteae</taxon>
        <taxon>Eucalyptus</taxon>
    </lineage>
</organism>
<sequence>MPRESPPGEIDGGNRRRKARQGREIVYLQKQAKPPRVIAVAVAAAAAGGRGRGRKAVAGRGDLARYRPSSSSVAPSIFVVSIWAKRESHGEKGQTRS</sequence>
<protein>
    <submittedName>
        <fullName evidence="2">Uncharacterized protein</fullName>
    </submittedName>
</protein>
<evidence type="ECO:0000313" key="3">
    <source>
        <dbReference type="Proteomes" id="UP001634007"/>
    </source>
</evidence>
<evidence type="ECO:0000313" key="2">
    <source>
        <dbReference type="EMBL" id="KAL3734179.1"/>
    </source>
</evidence>